<protein>
    <submittedName>
        <fullName evidence="2">Uncharacterized protein</fullName>
    </submittedName>
</protein>
<dbReference type="EMBL" id="CP001363">
    <property type="protein sequence ID" value="ACY88756.1"/>
    <property type="molecule type" value="Genomic_DNA"/>
</dbReference>
<gene>
    <name evidence="2" type="ordered locus">STM14_2298</name>
</gene>
<sequence length="75" mass="7799">MLFQGLLTRKGIVNSVATSASHTKQKSRHTSRTGSVSAFVNRSAVAAEPLSPVPGIHDDLTPSDLPCAAILLSEG</sequence>
<dbReference type="BioCyc" id="SENT588858:STM14_RS24930-MONOMER"/>
<dbReference type="Proteomes" id="UP000002695">
    <property type="component" value="Chromosome"/>
</dbReference>
<evidence type="ECO:0000256" key="1">
    <source>
        <dbReference type="SAM" id="MobiDB-lite"/>
    </source>
</evidence>
<dbReference type="AlphaFoldDB" id="A0A0F6B2L7"/>
<accession>A0A0F6B2L7</accession>
<organism evidence="2 3">
    <name type="scientific">Salmonella typhimurium (strain 14028s / SGSC 2262)</name>
    <dbReference type="NCBI Taxonomy" id="588858"/>
    <lineage>
        <taxon>Bacteria</taxon>
        <taxon>Pseudomonadati</taxon>
        <taxon>Pseudomonadota</taxon>
        <taxon>Gammaproteobacteria</taxon>
        <taxon>Enterobacterales</taxon>
        <taxon>Enterobacteriaceae</taxon>
        <taxon>Salmonella</taxon>
    </lineage>
</organism>
<proteinExistence type="predicted"/>
<feature type="region of interest" description="Disordered" evidence="1">
    <location>
        <begin position="17"/>
        <end position="36"/>
    </location>
</feature>
<dbReference type="KEGG" id="seo:STM14_2298"/>
<name>A0A0F6B2L7_SALT1</name>
<evidence type="ECO:0000313" key="2">
    <source>
        <dbReference type="EMBL" id="ACY88756.1"/>
    </source>
</evidence>
<dbReference type="HOGENOM" id="CLU_2873219_0_0_6"/>
<reference evidence="2 3" key="1">
    <citation type="journal article" date="2010" name="J. Bacteriol.">
        <title>Short-term signatures of evolutionary change in the Salmonella enterica serovar typhimurium 14028 genome.</title>
        <authorList>
            <person name="Jarvik T."/>
            <person name="Smillie C."/>
            <person name="Groisman E.A."/>
            <person name="Ochman H."/>
        </authorList>
    </citation>
    <scope>NUCLEOTIDE SEQUENCE [LARGE SCALE GENOMIC DNA]</scope>
    <source>
        <strain evidence="3">14028s / SGSC 2262</strain>
    </source>
</reference>
<keyword evidence="3" id="KW-1185">Reference proteome</keyword>
<evidence type="ECO:0000313" key="3">
    <source>
        <dbReference type="Proteomes" id="UP000002695"/>
    </source>
</evidence>